<dbReference type="VEuPathDB" id="VectorBase:CSON010797"/>
<organism evidence="1">
    <name type="scientific">Culicoides sonorensis</name>
    <name type="common">Biting midge</name>
    <dbReference type="NCBI Taxonomy" id="179676"/>
    <lineage>
        <taxon>Eukaryota</taxon>
        <taxon>Metazoa</taxon>
        <taxon>Ecdysozoa</taxon>
        <taxon>Arthropoda</taxon>
        <taxon>Hexapoda</taxon>
        <taxon>Insecta</taxon>
        <taxon>Pterygota</taxon>
        <taxon>Neoptera</taxon>
        <taxon>Endopterygota</taxon>
        <taxon>Diptera</taxon>
        <taxon>Nematocera</taxon>
        <taxon>Chironomoidea</taxon>
        <taxon>Ceratopogonidae</taxon>
        <taxon>Ceratopogoninae</taxon>
        <taxon>Culicoides</taxon>
        <taxon>Monoculicoides</taxon>
    </lineage>
</organism>
<sequence>MQINFWGQRL</sequence>
<proteinExistence type="predicted"/>
<name>A0A336KI58_CULSO</name>
<evidence type="ECO:0000313" key="2">
    <source>
        <dbReference type="EMBL" id="SSX24416.1"/>
    </source>
</evidence>
<gene>
    <name evidence="1" type="primary">CSON010797</name>
</gene>
<dbReference type="EMBL" id="UFQS01000447">
    <property type="protein sequence ID" value="SSX04051.1"/>
    <property type="molecule type" value="Genomic_DNA"/>
</dbReference>
<evidence type="ECO:0000313" key="1">
    <source>
        <dbReference type="EMBL" id="SSX04051.1"/>
    </source>
</evidence>
<accession>A0A336KI58</accession>
<reference evidence="2" key="2">
    <citation type="submission" date="2018-07" db="EMBL/GenBank/DDBJ databases">
        <authorList>
            <person name="Quirk P.G."/>
            <person name="Krulwich T.A."/>
        </authorList>
    </citation>
    <scope>NUCLEOTIDE SEQUENCE</scope>
</reference>
<protein>
    <submittedName>
        <fullName evidence="1">CSON010797 protein</fullName>
    </submittedName>
</protein>
<dbReference type="EMBL" id="UFQT01000447">
    <property type="protein sequence ID" value="SSX24416.1"/>
    <property type="molecule type" value="Genomic_DNA"/>
</dbReference>
<reference evidence="1" key="1">
    <citation type="submission" date="2018-04" db="EMBL/GenBank/DDBJ databases">
        <authorList>
            <person name="Go L.Y."/>
            <person name="Mitchell J.A."/>
        </authorList>
    </citation>
    <scope>NUCLEOTIDE SEQUENCE</scope>
    <source>
        <tissue evidence="1">Whole organism</tissue>
    </source>
</reference>